<dbReference type="Proteomes" id="UP000193862">
    <property type="component" value="Unassembled WGS sequence"/>
</dbReference>
<sequence length="43" mass="4808">MWSDSESRIDYLNYSEVSEMIAEILSDDSMLPTSIGVYGCWGG</sequence>
<keyword evidence="2" id="KW-1185">Reference proteome</keyword>
<protein>
    <submittedName>
        <fullName evidence="1">Uncharacterized protein</fullName>
    </submittedName>
</protein>
<evidence type="ECO:0000313" key="2">
    <source>
        <dbReference type="Proteomes" id="UP000193862"/>
    </source>
</evidence>
<dbReference type="EMBL" id="FWFS01000001">
    <property type="protein sequence ID" value="SLN09946.1"/>
    <property type="molecule type" value="Genomic_DNA"/>
</dbReference>
<name>A0A1Y5R7T7_9RHOB</name>
<dbReference type="AlphaFoldDB" id="A0A1Y5R7T7"/>
<accession>A0A1Y5R7T7</accession>
<reference evidence="1 2" key="1">
    <citation type="submission" date="2017-03" db="EMBL/GenBank/DDBJ databases">
        <authorList>
            <person name="Afonso C.L."/>
            <person name="Miller P.J."/>
            <person name="Scott M.A."/>
            <person name="Spackman E."/>
            <person name="Goraichik I."/>
            <person name="Dimitrov K.M."/>
            <person name="Suarez D.L."/>
            <person name="Swayne D.E."/>
        </authorList>
    </citation>
    <scope>NUCLEOTIDE SEQUENCE [LARGE SCALE GENOMIC DNA]</scope>
    <source>
        <strain evidence="1 2">CECT 8620</strain>
    </source>
</reference>
<gene>
    <name evidence="1" type="ORF">AQS8620_00003</name>
</gene>
<proteinExistence type="predicted"/>
<organism evidence="1 2">
    <name type="scientific">Aquimixticola soesokkakensis</name>
    <dbReference type="NCBI Taxonomy" id="1519096"/>
    <lineage>
        <taxon>Bacteria</taxon>
        <taxon>Pseudomonadati</taxon>
        <taxon>Pseudomonadota</taxon>
        <taxon>Alphaproteobacteria</taxon>
        <taxon>Rhodobacterales</taxon>
        <taxon>Paracoccaceae</taxon>
        <taxon>Aquimixticola</taxon>
    </lineage>
</organism>
<evidence type="ECO:0000313" key="1">
    <source>
        <dbReference type="EMBL" id="SLN09946.1"/>
    </source>
</evidence>